<dbReference type="Proteomes" id="UP001153076">
    <property type="component" value="Unassembled WGS sequence"/>
</dbReference>
<dbReference type="InterPro" id="IPR004182">
    <property type="entry name" value="GRAM"/>
</dbReference>
<dbReference type="Pfam" id="PF00168">
    <property type="entry name" value="C2"/>
    <property type="match status" value="2"/>
</dbReference>
<evidence type="ECO:0000256" key="2">
    <source>
        <dbReference type="ARBA" id="ARBA00022692"/>
    </source>
</evidence>
<comment type="subcellular location">
    <subcellularLocation>
        <location evidence="1">Membrane</location>
        <topology evidence="1">Single-pass membrane protein</topology>
    </subcellularLocation>
</comment>
<dbReference type="Gene3D" id="2.30.29.30">
    <property type="entry name" value="Pleckstrin-homology domain (PH domain)/Phosphotyrosine-binding domain (PTB)"/>
    <property type="match status" value="1"/>
</dbReference>
<feature type="domain" description="VASt" evidence="7">
    <location>
        <begin position="847"/>
        <end position="1008"/>
    </location>
</feature>
<dbReference type="SMART" id="SM00239">
    <property type="entry name" value="C2"/>
    <property type="match status" value="2"/>
</dbReference>
<dbReference type="InterPro" id="IPR000008">
    <property type="entry name" value="C2_dom"/>
</dbReference>
<comment type="caution">
    <text evidence="8">The sequence shown here is derived from an EMBL/GenBank/DDBJ whole genome shotgun (WGS) entry which is preliminary data.</text>
</comment>
<organism evidence="8 9">
    <name type="scientific">Carnegiea gigantea</name>
    <dbReference type="NCBI Taxonomy" id="171969"/>
    <lineage>
        <taxon>Eukaryota</taxon>
        <taxon>Viridiplantae</taxon>
        <taxon>Streptophyta</taxon>
        <taxon>Embryophyta</taxon>
        <taxon>Tracheophyta</taxon>
        <taxon>Spermatophyta</taxon>
        <taxon>Magnoliopsida</taxon>
        <taxon>eudicotyledons</taxon>
        <taxon>Gunneridae</taxon>
        <taxon>Pentapetalae</taxon>
        <taxon>Caryophyllales</taxon>
        <taxon>Cactineae</taxon>
        <taxon>Cactaceae</taxon>
        <taxon>Cactoideae</taxon>
        <taxon>Echinocereeae</taxon>
        <taxon>Carnegiea</taxon>
    </lineage>
</organism>
<keyword evidence="2" id="KW-0812">Transmembrane</keyword>
<protein>
    <recommendedName>
        <fullName evidence="10">C2 and GRAM domain-containing protein</fullName>
    </recommendedName>
</protein>
<dbReference type="SUPFAM" id="SSF49562">
    <property type="entry name" value="C2 domain (Calcium/lipid-binding domain, CaLB)"/>
    <property type="match status" value="2"/>
</dbReference>
<evidence type="ECO:0000259" key="6">
    <source>
        <dbReference type="PROSITE" id="PS50004"/>
    </source>
</evidence>
<evidence type="ECO:0000256" key="5">
    <source>
        <dbReference type="SAM" id="MobiDB-lite"/>
    </source>
</evidence>
<reference evidence="8" key="1">
    <citation type="submission" date="2022-04" db="EMBL/GenBank/DDBJ databases">
        <title>Carnegiea gigantea Genome sequencing and assembly v2.</title>
        <authorList>
            <person name="Copetti D."/>
            <person name="Sanderson M.J."/>
            <person name="Burquez A."/>
            <person name="Wojciechowski M.F."/>
        </authorList>
    </citation>
    <scope>NUCLEOTIDE SEQUENCE</scope>
    <source>
        <strain evidence="8">SGP5-SGP5p</strain>
        <tissue evidence="8">Aerial part</tissue>
    </source>
</reference>
<feature type="compositionally biased region" description="Low complexity" evidence="5">
    <location>
        <begin position="204"/>
        <end position="213"/>
    </location>
</feature>
<keyword evidence="3" id="KW-1133">Transmembrane helix</keyword>
<accession>A0A9Q1KBJ6</accession>
<evidence type="ECO:0000256" key="3">
    <source>
        <dbReference type="ARBA" id="ARBA00022989"/>
    </source>
</evidence>
<keyword evidence="9" id="KW-1185">Reference proteome</keyword>
<evidence type="ECO:0000256" key="1">
    <source>
        <dbReference type="ARBA" id="ARBA00004167"/>
    </source>
</evidence>
<feature type="domain" description="VASt" evidence="7">
    <location>
        <begin position="247"/>
        <end position="419"/>
    </location>
</feature>
<dbReference type="InterPro" id="IPR044511">
    <property type="entry name" value="At1g03370/At5g50170-like"/>
</dbReference>
<dbReference type="InterPro" id="IPR011993">
    <property type="entry name" value="PH-like_dom_sf"/>
</dbReference>
<feature type="compositionally biased region" description="Polar residues" evidence="5">
    <location>
        <begin position="159"/>
        <end position="171"/>
    </location>
</feature>
<dbReference type="EMBL" id="JAKOGI010000193">
    <property type="protein sequence ID" value="KAJ8440333.1"/>
    <property type="molecule type" value="Genomic_DNA"/>
</dbReference>
<dbReference type="PANTHER" id="PTHR46296">
    <property type="entry name" value="BNAA05G37250D PROTEIN"/>
    <property type="match status" value="1"/>
</dbReference>
<dbReference type="Pfam" id="PF16016">
    <property type="entry name" value="VASt"/>
    <property type="match status" value="2"/>
</dbReference>
<keyword evidence="4" id="KW-0472">Membrane</keyword>
<feature type="region of interest" description="Disordered" evidence="5">
    <location>
        <begin position="152"/>
        <end position="175"/>
    </location>
</feature>
<feature type="region of interest" description="Disordered" evidence="5">
    <location>
        <begin position="191"/>
        <end position="214"/>
    </location>
</feature>
<dbReference type="PANTHER" id="PTHR46296:SF7">
    <property type="entry name" value="C2 DOMAIN-CONTAINING PROTEIN"/>
    <property type="match status" value="1"/>
</dbReference>
<feature type="domain" description="C2" evidence="6">
    <location>
        <begin position="513"/>
        <end position="632"/>
    </location>
</feature>
<dbReference type="Gene3D" id="2.60.40.150">
    <property type="entry name" value="C2 domain"/>
    <property type="match status" value="2"/>
</dbReference>
<dbReference type="PROSITE" id="PS51778">
    <property type="entry name" value="VAST"/>
    <property type="match status" value="2"/>
</dbReference>
<dbReference type="CDD" id="cd00030">
    <property type="entry name" value="C2"/>
    <property type="match status" value="2"/>
</dbReference>
<feature type="domain" description="C2" evidence="6">
    <location>
        <begin position="1"/>
        <end position="101"/>
    </location>
</feature>
<dbReference type="OrthoDB" id="67700at2759"/>
<dbReference type="InterPro" id="IPR031968">
    <property type="entry name" value="VASt"/>
</dbReference>
<sequence length="1020" mass="114768">MRLYVYVLEAKDLPVKSSSYVKLQVGKFKSKTIVRNGSDPVWNEEFVFRVHDVGDELIVSIYDNDDDSGLFNVSGYLVSRVRIPVWTVGGEENQCLPPTWFALPKPKTGKYSKRNSGKILLTLSLHGRRDAAAIDQPLSALPSIRTCDSKLQKSPDLVSVNNSSPKTSSGKIPQGKKVVKAVANRLEKLLRKSGETSRSDESSDLSVSPSEYENCMEVGSPSSCSFEDAMDMMQSRDGEQEMPENLQGGVLLDQIYVVNSKDLNIFLFTPDSQFRRDFAGMQGINDMQEGPWMWKGDPPSLTRVVTYTKPATKLIKAVKAAEEQTYLKADNGEFAVLVSVDAPDVPYGNTFRVELLYKIMSGLELSSGEESSRLVISWGINFSQSTMMRGMIEGGARQGLKESFDLFGSLLAQSFKVLDTADSMGKNHVLAALQREHQSDWELATEYFGNLTVVSAVFLAFYVIAHVLLCKPHEPQGLEINGLHLPDSFGQLITCGILVLLLEHVYNMALHFIQARLYMGSDHGIKSQGDGWVVTVALVEAVNLPPLDTRGFSDPFVVLMCNGKTRTSSVQLQTCDPQWNEILEFDTSEELPSVLDVEVFDFDGPFDQAASLGHAEINFLKHTAAELADLWVPLQGKHAVSTQAKVHLRIFVENKNGVETIKDYLTKVEKEVGKKLNLRSPHKNSAFQKLFGLPPEEFLIKDYSCSLRRKLPLQGRLFLSARIVGFYANFFGHKTKFFFLWEDIEDIDVHSPSLASVGSPTLVIVLRKGKGVDASHGAKTMDEDGRLWFYFQSFIPFDVASRTIIALWRARTLSPEKKALITEEQLDQENQLLLHDIGSSLLIDDANMLKIYSTNLSVDINSLMKMFEGEHLERKVMAKSGCLGFITTQWEELKPYVCERQLSYKFNHNVSIFGGEVKSTQRKSPLEDEQGWVVDEVMALQDIPFSDHFRVHLRYHLQSLTSEACRCDVYLGILWLKDCKFQQRITKNINKKFAHRLKNIFELAKKEILLENDSSFQQCH</sequence>
<dbReference type="PROSITE" id="PS50004">
    <property type="entry name" value="C2"/>
    <property type="match status" value="2"/>
</dbReference>
<proteinExistence type="predicted"/>
<evidence type="ECO:0000313" key="9">
    <source>
        <dbReference type="Proteomes" id="UP001153076"/>
    </source>
</evidence>
<evidence type="ECO:0000313" key="8">
    <source>
        <dbReference type="EMBL" id="KAJ8440333.1"/>
    </source>
</evidence>
<evidence type="ECO:0008006" key="10">
    <source>
        <dbReference type="Google" id="ProtNLM"/>
    </source>
</evidence>
<gene>
    <name evidence="8" type="ORF">Cgig2_012769</name>
</gene>
<feature type="compositionally biased region" description="Basic and acidic residues" evidence="5">
    <location>
        <begin position="191"/>
        <end position="201"/>
    </location>
</feature>
<evidence type="ECO:0000259" key="7">
    <source>
        <dbReference type="PROSITE" id="PS51778"/>
    </source>
</evidence>
<dbReference type="InterPro" id="IPR035892">
    <property type="entry name" value="C2_domain_sf"/>
</dbReference>
<dbReference type="SMART" id="SM00568">
    <property type="entry name" value="GRAM"/>
    <property type="match status" value="1"/>
</dbReference>
<dbReference type="Pfam" id="PF02893">
    <property type="entry name" value="GRAM"/>
    <property type="match status" value="1"/>
</dbReference>
<name>A0A9Q1KBJ6_9CARY</name>
<dbReference type="AlphaFoldDB" id="A0A9Q1KBJ6"/>
<evidence type="ECO:0000256" key="4">
    <source>
        <dbReference type="ARBA" id="ARBA00023136"/>
    </source>
</evidence>
<dbReference type="GO" id="GO:0016020">
    <property type="term" value="C:membrane"/>
    <property type="evidence" value="ECO:0007669"/>
    <property type="project" value="UniProtKB-SubCell"/>
</dbReference>